<organism evidence="1 2">
    <name type="scientific">Monilinia fructigena</name>
    <dbReference type="NCBI Taxonomy" id="38457"/>
    <lineage>
        <taxon>Eukaryota</taxon>
        <taxon>Fungi</taxon>
        <taxon>Dikarya</taxon>
        <taxon>Ascomycota</taxon>
        <taxon>Pezizomycotina</taxon>
        <taxon>Leotiomycetes</taxon>
        <taxon>Helotiales</taxon>
        <taxon>Sclerotiniaceae</taxon>
        <taxon>Monilinia</taxon>
    </lineage>
</organism>
<dbReference type="Proteomes" id="UP000249056">
    <property type="component" value="Unassembled WGS sequence"/>
</dbReference>
<evidence type="ECO:0000313" key="2">
    <source>
        <dbReference type="Proteomes" id="UP000249056"/>
    </source>
</evidence>
<dbReference type="OrthoDB" id="406634at2759"/>
<accession>A0A395J712</accession>
<keyword evidence="2" id="KW-1185">Reference proteome</keyword>
<sequence>MSALRFGINCSRRAATSCALLTAPRISRYHRRLSPDQSKDINQPSHDNKSLDFDQIVSKDAKLPVKVEIVNDDEILQKNSPQIIKVNGVAYPSLFLRDSCSCHRCVDSLPQSRRTFKPPTFLL</sequence>
<protein>
    <submittedName>
        <fullName evidence="1">Uncharacterized protein</fullName>
    </submittedName>
</protein>
<gene>
    <name evidence="1" type="ORF">DID88_006159</name>
</gene>
<dbReference type="EMBL" id="QKRW01000006">
    <property type="protein sequence ID" value="RAL66469.1"/>
    <property type="molecule type" value="Genomic_DNA"/>
</dbReference>
<dbReference type="AlphaFoldDB" id="A0A395J712"/>
<proteinExistence type="predicted"/>
<comment type="caution">
    <text evidence="1">The sequence shown here is derived from an EMBL/GenBank/DDBJ whole genome shotgun (WGS) entry which is preliminary data.</text>
</comment>
<reference evidence="1 2" key="1">
    <citation type="submission" date="2018-06" db="EMBL/GenBank/DDBJ databases">
        <title>Genome Sequence of the Brown Rot Fungal Pathogen Monilinia fructigena.</title>
        <authorList>
            <person name="Landi L."/>
            <person name="De Miccolis Angelini R.M."/>
            <person name="Pollastro S."/>
            <person name="Abate D."/>
            <person name="Faretra F."/>
            <person name="Romanazzi G."/>
        </authorList>
    </citation>
    <scope>NUCLEOTIDE SEQUENCE [LARGE SCALE GENOMIC DNA]</scope>
    <source>
        <strain evidence="1 2">Mfrg269</strain>
    </source>
</reference>
<evidence type="ECO:0000313" key="1">
    <source>
        <dbReference type="EMBL" id="RAL66469.1"/>
    </source>
</evidence>
<name>A0A395J712_9HELO</name>